<evidence type="ECO:0000313" key="3">
    <source>
        <dbReference type="EMBL" id="WFN35748.1"/>
    </source>
</evidence>
<dbReference type="InterPro" id="IPR001365">
    <property type="entry name" value="A_deaminase_dom"/>
</dbReference>
<keyword evidence="4" id="KW-1185">Reference proteome</keyword>
<protein>
    <submittedName>
        <fullName evidence="3">Amidohydrolase family protein</fullName>
    </submittedName>
</protein>
<sequence length="354" mass="39150">MQNKSDITGDYTISGRAYVGCDFEECCVEIVVEEGIIAEIEEKKKVPERWIFPGFFNSHTHLADTVAMDAEAKGSLSELVAPPNGLKHKILRETDKEVLKDAVSSSMDYMLNSAIFGFCDFREGGKEGVLTIKKAMDKKEIFGIILGRNGGEEISDGIGISSTKEGTHVITEASETKKKGGFVAIHAGEKNNSDVDQAIDLKPDMLVHMTHATDKQLKRCVDENIPVVICPRSNHILGVSSSSAHPPVGKMLEMGCMVLLGTDNVMFVQPDMFSEMSFLSYLYGTDPKEIMKMSVSGSEIFKNPFFIEKGNVAAFFSVIPGEYNLRFSHSPLKTIVKRMNSGLIERTYFKHIKK</sequence>
<evidence type="ECO:0000259" key="2">
    <source>
        <dbReference type="Pfam" id="PF01979"/>
    </source>
</evidence>
<dbReference type="GO" id="GO:0019239">
    <property type="term" value="F:deaminase activity"/>
    <property type="evidence" value="ECO:0007669"/>
    <property type="project" value="InterPro"/>
</dbReference>
<feature type="domain" description="Amidohydrolase-related" evidence="2">
    <location>
        <begin position="51"/>
        <end position="173"/>
    </location>
</feature>
<dbReference type="EMBL" id="CP091092">
    <property type="protein sequence ID" value="WFN35748.1"/>
    <property type="molecule type" value="Genomic_DNA"/>
</dbReference>
<evidence type="ECO:0000259" key="1">
    <source>
        <dbReference type="Pfam" id="PF00962"/>
    </source>
</evidence>
<dbReference type="GeneID" id="79949962"/>
<dbReference type="RefSeq" id="WP_278098588.1">
    <property type="nucleotide sequence ID" value="NZ_CP091092.1"/>
</dbReference>
<dbReference type="InterPro" id="IPR032466">
    <property type="entry name" value="Metal_Hydrolase"/>
</dbReference>
<dbReference type="PANTHER" id="PTHR43794:SF5">
    <property type="entry name" value="CHLOROHYDROLASE FAMILY PROTEIN"/>
    <property type="match status" value="1"/>
</dbReference>
<evidence type="ECO:0000313" key="4">
    <source>
        <dbReference type="Proteomes" id="UP001218895"/>
    </source>
</evidence>
<dbReference type="PANTHER" id="PTHR43794">
    <property type="entry name" value="AMINOHYDROLASE SSNA-RELATED"/>
    <property type="match status" value="1"/>
</dbReference>
<dbReference type="KEGG" id="manq:L1994_06150"/>
<dbReference type="InterPro" id="IPR006680">
    <property type="entry name" value="Amidohydro-rel"/>
</dbReference>
<dbReference type="Pfam" id="PF01979">
    <property type="entry name" value="Amidohydro_1"/>
    <property type="match status" value="1"/>
</dbReference>
<dbReference type="Gene3D" id="3.20.20.140">
    <property type="entry name" value="Metal-dependent hydrolases"/>
    <property type="match status" value="1"/>
</dbReference>
<dbReference type="Proteomes" id="UP001218895">
    <property type="component" value="Chromosome"/>
</dbReference>
<feature type="domain" description="Adenosine deaminase" evidence="1">
    <location>
        <begin position="177"/>
        <end position="297"/>
    </location>
</feature>
<dbReference type="InterPro" id="IPR050287">
    <property type="entry name" value="MTA/SAH_deaminase"/>
</dbReference>
<gene>
    <name evidence="3" type="ORF">L1994_06150</name>
</gene>
<proteinExistence type="predicted"/>
<dbReference type="SUPFAM" id="SSF51556">
    <property type="entry name" value="Metallo-dependent hydrolases"/>
    <property type="match status" value="1"/>
</dbReference>
<reference evidence="3" key="1">
    <citation type="submission" date="2022-01" db="EMBL/GenBank/DDBJ databases">
        <title>Complete genome of Methanomicrobium antiquum DSM 21220.</title>
        <authorList>
            <person name="Chen S.-C."/>
            <person name="You Y.-T."/>
            <person name="Zhou Y.-Z."/>
            <person name="Lai M.-C."/>
        </authorList>
    </citation>
    <scope>NUCLEOTIDE SEQUENCE</scope>
    <source>
        <strain evidence="3">DSM 21220</strain>
    </source>
</reference>
<accession>A0AAF0FJI4</accession>
<dbReference type="AlphaFoldDB" id="A0AAF0FJI4"/>
<name>A0AAF0FJI4_9EURY</name>
<organism evidence="3 4">
    <name type="scientific">Methanomicrobium antiquum</name>
    <dbReference type="NCBI Taxonomy" id="487686"/>
    <lineage>
        <taxon>Archaea</taxon>
        <taxon>Methanobacteriati</taxon>
        <taxon>Methanobacteriota</taxon>
        <taxon>Stenosarchaea group</taxon>
        <taxon>Methanomicrobia</taxon>
        <taxon>Methanomicrobiales</taxon>
        <taxon>Methanomicrobiaceae</taxon>
        <taxon>Methanomicrobium</taxon>
    </lineage>
</organism>
<dbReference type="Pfam" id="PF00962">
    <property type="entry name" value="A_deaminase"/>
    <property type="match status" value="1"/>
</dbReference>